<dbReference type="AlphaFoldDB" id="A0A7I8IF64"/>
<evidence type="ECO:0000313" key="3">
    <source>
        <dbReference type="Proteomes" id="UP000663760"/>
    </source>
</evidence>
<evidence type="ECO:0000313" key="1">
    <source>
        <dbReference type="EMBL" id="CAA2616643.1"/>
    </source>
</evidence>
<protein>
    <submittedName>
        <fullName evidence="1">Uncharacterized protein</fullName>
    </submittedName>
</protein>
<reference evidence="1" key="1">
    <citation type="submission" date="2019-12" db="EMBL/GenBank/DDBJ databases">
        <authorList>
            <person name="Scholz U."/>
            <person name="Mascher M."/>
            <person name="Fiebig A."/>
        </authorList>
    </citation>
    <scope>NUCLEOTIDE SEQUENCE</scope>
</reference>
<accession>A0A7I8IF64</accession>
<dbReference type="Proteomes" id="UP000663760">
    <property type="component" value="Chromosome 2"/>
</dbReference>
<name>A0A7I8IF64_SPIIN</name>
<gene>
    <name evidence="1" type="ORF">SI7747_02002859</name>
    <name evidence="2" type="ORF">SI8410_02003086</name>
</gene>
<dbReference type="EMBL" id="LR743589">
    <property type="protein sequence ID" value="CAA2616643.1"/>
    <property type="molecule type" value="Genomic_DNA"/>
</dbReference>
<keyword evidence="3" id="KW-1185">Reference proteome</keyword>
<sequence length="21" mass="2382">MKKTLASSFSKPEDKIGYCTF</sequence>
<dbReference type="EMBL" id="LR746265">
    <property type="protein sequence ID" value="CAA7391876.1"/>
    <property type="molecule type" value="Genomic_DNA"/>
</dbReference>
<evidence type="ECO:0000313" key="2">
    <source>
        <dbReference type="EMBL" id="CAA7391876.1"/>
    </source>
</evidence>
<proteinExistence type="predicted"/>
<organism evidence="1">
    <name type="scientific">Spirodela intermedia</name>
    <name type="common">Intermediate duckweed</name>
    <dbReference type="NCBI Taxonomy" id="51605"/>
    <lineage>
        <taxon>Eukaryota</taxon>
        <taxon>Viridiplantae</taxon>
        <taxon>Streptophyta</taxon>
        <taxon>Embryophyta</taxon>
        <taxon>Tracheophyta</taxon>
        <taxon>Spermatophyta</taxon>
        <taxon>Magnoliopsida</taxon>
        <taxon>Liliopsida</taxon>
        <taxon>Araceae</taxon>
        <taxon>Lemnoideae</taxon>
        <taxon>Spirodela</taxon>
    </lineage>
</organism>